<dbReference type="Proteomes" id="UP000009168">
    <property type="component" value="Unassembled WGS sequence"/>
</dbReference>
<evidence type="ECO:0000313" key="1">
    <source>
        <dbReference type="EMBL" id="EAR83630.1"/>
    </source>
</evidence>
<dbReference type="AlphaFoldDB" id="Q22E98"/>
<keyword evidence="2" id="KW-1185">Reference proteome</keyword>
<name>Q22E98_TETTS</name>
<evidence type="ECO:0000313" key="2">
    <source>
        <dbReference type="Proteomes" id="UP000009168"/>
    </source>
</evidence>
<organism evidence="1 2">
    <name type="scientific">Tetrahymena thermophila (strain SB210)</name>
    <dbReference type="NCBI Taxonomy" id="312017"/>
    <lineage>
        <taxon>Eukaryota</taxon>
        <taxon>Sar</taxon>
        <taxon>Alveolata</taxon>
        <taxon>Ciliophora</taxon>
        <taxon>Intramacronucleata</taxon>
        <taxon>Oligohymenophorea</taxon>
        <taxon>Hymenostomatida</taxon>
        <taxon>Tetrahymenina</taxon>
        <taxon>Tetrahymenidae</taxon>
        <taxon>Tetrahymena</taxon>
    </lineage>
</organism>
<sequence length="751" mass="86981">MINRQQLMQAELEQLIIQNQQKDELLMMLMALNKQNLVNSDTQYHHLLQNAQQQQQLSQNNFYGLPPQQNSLFNNNNNISSHYGFNNQINAQSVSNHLNLGMLNQNQYQNPLLSLNNMYSQNQLNAKNPNSLYSNANTSRLSNMSNATTASSHSYLNNPTSETNLVFPECNFSRFSDFSQAKYIRDSETKKNLDLSDFSMQLEDSTTRASMNRNHVPLNQSQSPLLAASQFGYDKTVQQTFSQNELPKFQQQYYFSKQEEDADNTQKIQINDIRSSLEQPKLSHKNSNSSCGYKFISKDNSNNFMSKMKKNPAVSRIADTLTYIYTYEPQKLEQGEILEQLFFNNEQQVEQQSTKNSNKSEIICNSSPINTTIIQLNNKNCDDPLGNLTHPFEDNNKQNNEVAGAGKNKNYISKNSVKIEENLNFNTQFLSKSINLLSQQNGNKNTPNQDSDSINSDYFDEETEGEYNNFHGFIKKGHSSLRLNLKLVNTIENFLKKQLLFSNNPSKDEENNEKQEQTQKSVPISEKIKTMKGQLDFEDITNHISLETNVNEEVLKKEIQQILHSFKSNHKVYFKKVRSQKEMLKDTKFHNLNKRIMRVLLSILNNPIILQLKVPQPIFKFFHTMSTKLVNSSKKLIKNTIVNDQYSHAHYNTMFLQISASNYQKLSQSQSDIELHKIIYDIDLSLPYSQNYFEIQKTNILKQYIYLILDRTLRLNDTSNDSQIQAIRSMYIDRVIKGMEKMNAGKIVQRF</sequence>
<dbReference type="EMBL" id="GG662778">
    <property type="protein sequence ID" value="EAR83630.1"/>
    <property type="molecule type" value="Genomic_DNA"/>
</dbReference>
<protein>
    <submittedName>
        <fullName evidence="1">Uncharacterized protein</fullName>
    </submittedName>
</protein>
<dbReference type="RefSeq" id="XP_001031293.1">
    <property type="nucleotide sequence ID" value="XM_001031293.3"/>
</dbReference>
<reference evidence="2" key="1">
    <citation type="journal article" date="2006" name="PLoS Biol.">
        <title>Macronuclear genome sequence of the ciliate Tetrahymena thermophila, a model eukaryote.</title>
        <authorList>
            <person name="Eisen J.A."/>
            <person name="Coyne R.S."/>
            <person name="Wu M."/>
            <person name="Wu D."/>
            <person name="Thiagarajan M."/>
            <person name="Wortman J.R."/>
            <person name="Badger J.H."/>
            <person name="Ren Q."/>
            <person name="Amedeo P."/>
            <person name="Jones K.M."/>
            <person name="Tallon L.J."/>
            <person name="Delcher A.L."/>
            <person name="Salzberg S.L."/>
            <person name="Silva J.C."/>
            <person name="Haas B.J."/>
            <person name="Majoros W.H."/>
            <person name="Farzad M."/>
            <person name="Carlton J.M."/>
            <person name="Smith R.K. Jr."/>
            <person name="Garg J."/>
            <person name="Pearlman R.E."/>
            <person name="Karrer K.M."/>
            <person name="Sun L."/>
            <person name="Manning G."/>
            <person name="Elde N.C."/>
            <person name="Turkewitz A.P."/>
            <person name="Asai D.J."/>
            <person name="Wilkes D.E."/>
            <person name="Wang Y."/>
            <person name="Cai H."/>
            <person name="Collins K."/>
            <person name="Stewart B.A."/>
            <person name="Lee S.R."/>
            <person name="Wilamowska K."/>
            <person name="Weinberg Z."/>
            <person name="Ruzzo W.L."/>
            <person name="Wloga D."/>
            <person name="Gaertig J."/>
            <person name="Frankel J."/>
            <person name="Tsao C.-C."/>
            <person name="Gorovsky M.A."/>
            <person name="Keeling P.J."/>
            <person name="Waller R.F."/>
            <person name="Patron N.J."/>
            <person name="Cherry J.M."/>
            <person name="Stover N.A."/>
            <person name="Krieger C.J."/>
            <person name="del Toro C."/>
            <person name="Ryder H.F."/>
            <person name="Williamson S.C."/>
            <person name="Barbeau R.A."/>
            <person name="Hamilton E.P."/>
            <person name="Orias E."/>
        </authorList>
    </citation>
    <scope>NUCLEOTIDE SEQUENCE [LARGE SCALE GENOMIC DNA]</scope>
    <source>
        <strain evidence="2">SB210</strain>
    </source>
</reference>
<dbReference type="KEGG" id="tet:TTHERM_00835300"/>
<dbReference type="InParanoid" id="Q22E98"/>
<accession>Q22E98</accession>
<gene>
    <name evidence="1" type="ORF">TTHERM_00835300</name>
</gene>
<dbReference type="GeneID" id="7824139"/>
<proteinExistence type="predicted"/>
<dbReference type="HOGENOM" id="CLU_370704_0_0_1"/>